<dbReference type="InterPro" id="IPR002347">
    <property type="entry name" value="SDR_fam"/>
</dbReference>
<name>A0A914S1M3_PAREQ</name>
<evidence type="ECO:0000313" key="4">
    <source>
        <dbReference type="WBParaSite" id="PEQ_0001104401-mRNA-1"/>
    </source>
</evidence>
<protein>
    <submittedName>
        <fullName evidence="4">Uncharacterized protein</fullName>
    </submittedName>
</protein>
<dbReference type="Proteomes" id="UP000887564">
    <property type="component" value="Unplaced"/>
</dbReference>
<dbReference type="WBParaSite" id="PEQ_0001104401-mRNA-1">
    <property type="protein sequence ID" value="PEQ_0001104401-mRNA-1"/>
    <property type="gene ID" value="PEQ_0001104401"/>
</dbReference>
<dbReference type="Gene3D" id="3.40.50.720">
    <property type="entry name" value="NAD(P)-binding Rossmann-like Domain"/>
    <property type="match status" value="2"/>
</dbReference>
<keyword evidence="2" id="KW-0560">Oxidoreductase</keyword>
<dbReference type="PANTHER" id="PTHR44196">
    <property type="entry name" value="DEHYDROGENASE/REDUCTASE SDR FAMILY MEMBER 7B"/>
    <property type="match status" value="1"/>
</dbReference>
<comment type="similarity">
    <text evidence="1">Belongs to the short-chain dehydrogenases/reductases (SDR) family.</text>
</comment>
<dbReference type="Pfam" id="PF00106">
    <property type="entry name" value="adh_short"/>
    <property type="match status" value="2"/>
</dbReference>
<dbReference type="AlphaFoldDB" id="A0A914S1M3"/>
<dbReference type="GO" id="GO:0016020">
    <property type="term" value="C:membrane"/>
    <property type="evidence" value="ECO:0007669"/>
    <property type="project" value="TreeGrafter"/>
</dbReference>
<accession>A0A914S1M3</accession>
<dbReference type="PANTHER" id="PTHR44196:SF1">
    <property type="entry name" value="DEHYDROGENASE_REDUCTASE SDR FAMILY MEMBER 7B"/>
    <property type="match status" value="1"/>
</dbReference>
<organism evidence="3 4">
    <name type="scientific">Parascaris equorum</name>
    <name type="common">Equine roundworm</name>
    <dbReference type="NCBI Taxonomy" id="6256"/>
    <lineage>
        <taxon>Eukaryota</taxon>
        <taxon>Metazoa</taxon>
        <taxon>Ecdysozoa</taxon>
        <taxon>Nematoda</taxon>
        <taxon>Chromadorea</taxon>
        <taxon>Rhabditida</taxon>
        <taxon>Spirurina</taxon>
        <taxon>Ascaridomorpha</taxon>
        <taxon>Ascaridoidea</taxon>
        <taxon>Ascarididae</taxon>
        <taxon>Parascaris</taxon>
    </lineage>
</organism>
<evidence type="ECO:0000256" key="1">
    <source>
        <dbReference type="ARBA" id="ARBA00006484"/>
    </source>
</evidence>
<evidence type="ECO:0000313" key="3">
    <source>
        <dbReference type="Proteomes" id="UP000887564"/>
    </source>
</evidence>
<keyword evidence="3" id="KW-1185">Reference proteome</keyword>
<proteinExistence type="inferred from homology"/>
<evidence type="ECO:0000256" key="2">
    <source>
        <dbReference type="ARBA" id="ARBA00023002"/>
    </source>
</evidence>
<sequence>METVWERAAEMLVYVRPYLRYLLHQSKLVVRDRTVLITGASSGLGRELAIKFYRQGAKLILTARSIDKLKDLCEQLKGMRDVENKNEPVYNGIVRCVLTANRINSRYEYESSVFFNLDKFVHFLWGVLLLCATCSFQLMEVNYFGHVAVTKALLDYIPDDGAILVTSSLQGRIAVPYRSAYSASKHAAQGEPINKDDENQAKGMNPTVAAEKIYTALVNRQTELVLAPFHHRFAIFIRWFSPNLFFWLNYRRGLKDAHAKHD</sequence>
<dbReference type="InterPro" id="IPR036291">
    <property type="entry name" value="NAD(P)-bd_dom_sf"/>
</dbReference>
<dbReference type="SUPFAM" id="SSF51735">
    <property type="entry name" value="NAD(P)-binding Rossmann-fold domains"/>
    <property type="match status" value="1"/>
</dbReference>
<dbReference type="GO" id="GO:0016491">
    <property type="term" value="F:oxidoreductase activity"/>
    <property type="evidence" value="ECO:0007669"/>
    <property type="project" value="UniProtKB-KW"/>
</dbReference>
<reference evidence="4" key="1">
    <citation type="submission" date="2022-11" db="UniProtKB">
        <authorList>
            <consortium name="WormBaseParasite"/>
        </authorList>
    </citation>
    <scope>IDENTIFICATION</scope>
</reference>